<evidence type="ECO:0000313" key="8">
    <source>
        <dbReference type="Proteomes" id="UP000809081"/>
    </source>
</evidence>
<dbReference type="Proteomes" id="UP000809081">
    <property type="component" value="Unassembled WGS sequence"/>
</dbReference>
<dbReference type="InterPro" id="IPR017039">
    <property type="entry name" value="Virul_fac_BrkB"/>
</dbReference>
<keyword evidence="3 6" id="KW-0812">Transmembrane</keyword>
<dbReference type="RefSeq" id="WP_205017051.1">
    <property type="nucleotide sequence ID" value="NZ_JAFBEI010000017.1"/>
</dbReference>
<evidence type="ECO:0000256" key="3">
    <source>
        <dbReference type="ARBA" id="ARBA00022692"/>
    </source>
</evidence>
<name>A0ABS2PL39_9STRE</name>
<dbReference type="PANTHER" id="PTHR30213:SF0">
    <property type="entry name" value="UPF0761 MEMBRANE PROTEIN YIHY"/>
    <property type="match status" value="1"/>
</dbReference>
<evidence type="ECO:0000256" key="2">
    <source>
        <dbReference type="ARBA" id="ARBA00022475"/>
    </source>
</evidence>
<protein>
    <submittedName>
        <fullName evidence="7">Membrane protein</fullName>
    </submittedName>
</protein>
<feature type="transmembrane region" description="Helical" evidence="6">
    <location>
        <begin position="138"/>
        <end position="161"/>
    </location>
</feature>
<sequence>MNRKRLFDKLWERLEWHPLQVFLAHYRSAEMDISAVAVAYYLLLTIFPLLVIATNLFPYLNLDITDMLKVMKEYLPAQLYQTLSGLAINIFSRPSSSLLGIATLTALWTMSKSLSSLQKAINKAYGVSEHRDFVISHLIGVVTSVLILFLLTFAVMASTFLKAILQILMTYYHLSDKLANIILNLSQPLTSLVIFTSIAMLYFILPNVKIKKIRYIIPGTLLTSFVWFFFNSLISSYVIRTFGRLVDVKTFGAVMFFIIMIWFIFLANILIYGAILNATIQELRQGELEGRKGDVMTIIHHLSNDEEE</sequence>
<proteinExistence type="predicted"/>
<feature type="transmembrane region" description="Helical" evidence="6">
    <location>
        <begin position="181"/>
        <end position="203"/>
    </location>
</feature>
<organism evidence="7 8">
    <name type="scientific">Streptococcus saliviloxodontae</name>
    <dbReference type="NCBI Taxonomy" id="1349416"/>
    <lineage>
        <taxon>Bacteria</taxon>
        <taxon>Bacillati</taxon>
        <taxon>Bacillota</taxon>
        <taxon>Bacilli</taxon>
        <taxon>Lactobacillales</taxon>
        <taxon>Streptococcaceae</taxon>
        <taxon>Streptococcus</taxon>
    </lineage>
</organism>
<keyword evidence="2" id="KW-1003">Cell membrane</keyword>
<evidence type="ECO:0000256" key="4">
    <source>
        <dbReference type="ARBA" id="ARBA00022989"/>
    </source>
</evidence>
<dbReference type="PANTHER" id="PTHR30213">
    <property type="entry name" value="INNER MEMBRANE PROTEIN YHJD"/>
    <property type="match status" value="1"/>
</dbReference>
<comment type="subcellular location">
    <subcellularLocation>
        <location evidence="1">Cell membrane</location>
        <topology evidence="1">Multi-pass membrane protein</topology>
    </subcellularLocation>
</comment>
<dbReference type="EMBL" id="JAFBEI010000017">
    <property type="protein sequence ID" value="MBM7636158.1"/>
    <property type="molecule type" value="Genomic_DNA"/>
</dbReference>
<evidence type="ECO:0000313" key="7">
    <source>
        <dbReference type="EMBL" id="MBM7636158.1"/>
    </source>
</evidence>
<feature type="transmembrane region" description="Helical" evidence="6">
    <location>
        <begin position="215"/>
        <end position="239"/>
    </location>
</feature>
<dbReference type="PIRSF" id="PIRSF035875">
    <property type="entry name" value="RNase_BN"/>
    <property type="match status" value="1"/>
</dbReference>
<keyword evidence="5 6" id="KW-0472">Membrane</keyword>
<feature type="transmembrane region" description="Helical" evidence="6">
    <location>
        <begin position="98"/>
        <end position="117"/>
    </location>
</feature>
<reference evidence="7 8" key="1">
    <citation type="submission" date="2021-01" db="EMBL/GenBank/DDBJ databases">
        <title>Genomic Encyclopedia of Type Strains, Phase IV (KMG-IV): sequencing the most valuable type-strain genomes for metagenomic binning, comparative biology and taxonomic classification.</title>
        <authorList>
            <person name="Goeker M."/>
        </authorList>
    </citation>
    <scope>NUCLEOTIDE SEQUENCE [LARGE SCALE GENOMIC DNA]</scope>
    <source>
        <strain evidence="7 8">DSM 27513</strain>
    </source>
</reference>
<keyword evidence="4 6" id="KW-1133">Transmembrane helix</keyword>
<evidence type="ECO:0000256" key="5">
    <source>
        <dbReference type="ARBA" id="ARBA00023136"/>
    </source>
</evidence>
<evidence type="ECO:0000256" key="6">
    <source>
        <dbReference type="SAM" id="Phobius"/>
    </source>
</evidence>
<feature type="transmembrane region" description="Helical" evidence="6">
    <location>
        <begin position="38"/>
        <end position="62"/>
    </location>
</feature>
<keyword evidence="8" id="KW-1185">Reference proteome</keyword>
<gene>
    <name evidence="7" type="ORF">JOC31_000977</name>
</gene>
<accession>A0ABS2PL39</accession>
<feature type="transmembrane region" description="Helical" evidence="6">
    <location>
        <begin position="251"/>
        <end position="275"/>
    </location>
</feature>
<comment type="caution">
    <text evidence="7">The sequence shown here is derived from an EMBL/GenBank/DDBJ whole genome shotgun (WGS) entry which is preliminary data.</text>
</comment>
<dbReference type="Pfam" id="PF03631">
    <property type="entry name" value="Virul_fac_BrkB"/>
    <property type="match status" value="1"/>
</dbReference>
<evidence type="ECO:0000256" key="1">
    <source>
        <dbReference type="ARBA" id="ARBA00004651"/>
    </source>
</evidence>